<reference evidence="4 5" key="1">
    <citation type="submission" date="2019-09" db="EMBL/GenBank/DDBJ databases">
        <title>Genome sequence of Rhodovastum atsumiense, a diverse member of the Acetobacteraceae family of non-sulfur purple photosynthetic bacteria.</title>
        <authorList>
            <person name="Meyer T."/>
            <person name="Kyndt J."/>
        </authorList>
    </citation>
    <scope>NUCLEOTIDE SEQUENCE [LARGE SCALE GENOMIC DNA]</scope>
    <source>
        <strain evidence="4 5">DSM 21279</strain>
    </source>
</reference>
<evidence type="ECO:0000256" key="1">
    <source>
        <dbReference type="ARBA" id="ARBA00009129"/>
    </source>
</evidence>
<dbReference type="Gene3D" id="1.10.1470.10">
    <property type="entry name" value="YjbJ"/>
    <property type="match status" value="1"/>
</dbReference>
<dbReference type="OrthoDB" id="7276058at2"/>
<feature type="domain" description="CsbD-like" evidence="3">
    <location>
        <begin position="4"/>
        <end position="56"/>
    </location>
</feature>
<evidence type="ECO:0000256" key="2">
    <source>
        <dbReference type="SAM" id="MobiDB-lite"/>
    </source>
</evidence>
<dbReference type="RefSeq" id="WP_150044098.1">
    <property type="nucleotide sequence ID" value="NZ_OW485601.1"/>
</dbReference>
<accession>A0A5M6IP20</accession>
<proteinExistence type="inferred from homology"/>
<dbReference type="Pfam" id="PF05532">
    <property type="entry name" value="CsbD"/>
    <property type="match status" value="1"/>
</dbReference>
<dbReference type="EMBL" id="VWPK01000056">
    <property type="protein sequence ID" value="KAA5609215.1"/>
    <property type="molecule type" value="Genomic_DNA"/>
</dbReference>
<organism evidence="4 5">
    <name type="scientific">Rhodovastum atsumiense</name>
    <dbReference type="NCBI Taxonomy" id="504468"/>
    <lineage>
        <taxon>Bacteria</taxon>
        <taxon>Pseudomonadati</taxon>
        <taxon>Pseudomonadota</taxon>
        <taxon>Alphaproteobacteria</taxon>
        <taxon>Acetobacterales</taxon>
        <taxon>Acetobacteraceae</taxon>
        <taxon>Rhodovastum</taxon>
    </lineage>
</organism>
<protein>
    <submittedName>
        <fullName evidence="4">CsbD family protein</fullName>
    </submittedName>
</protein>
<gene>
    <name evidence="4" type="ORF">F1189_25315</name>
</gene>
<evidence type="ECO:0000313" key="4">
    <source>
        <dbReference type="EMBL" id="KAA5609215.1"/>
    </source>
</evidence>
<feature type="compositionally biased region" description="Basic and acidic residues" evidence="2">
    <location>
        <begin position="52"/>
        <end position="68"/>
    </location>
</feature>
<name>A0A5M6IP20_9PROT</name>
<dbReference type="Proteomes" id="UP000325255">
    <property type="component" value="Unassembled WGS sequence"/>
</dbReference>
<sequence>MNKDRIVGKAKEVLGTVEESLGKVVGSSKLTAEGQGEHAEGKIQSATGSAKDAAKDIAKEATKDEEKK</sequence>
<feature type="region of interest" description="Disordered" evidence="2">
    <location>
        <begin position="28"/>
        <end position="68"/>
    </location>
</feature>
<evidence type="ECO:0000259" key="3">
    <source>
        <dbReference type="Pfam" id="PF05532"/>
    </source>
</evidence>
<dbReference type="InterPro" id="IPR008462">
    <property type="entry name" value="CsbD"/>
</dbReference>
<keyword evidence="5" id="KW-1185">Reference proteome</keyword>
<dbReference type="InterPro" id="IPR036629">
    <property type="entry name" value="YjbJ_sf"/>
</dbReference>
<comment type="caution">
    <text evidence="4">The sequence shown here is derived from an EMBL/GenBank/DDBJ whole genome shotgun (WGS) entry which is preliminary data.</text>
</comment>
<evidence type="ECO:0000313" key="5">
    <source>
        <dbReference type="Proteomes" id="UP000325255"/>
    </source>
</evidence>
<dbReference type="AlphaFoldDB" id="A0A5M6IP20"/>
<dbReference type="SUPFAM" id="SSF69047">
    <property type="entry name" value="Hypothetical protein YjbJ"/>
    <property type="match status" value="1"/>
</dbReference>
<comment type="similarity">
    <text evidence="1">Belongs to the UPF0337 (CsbD) family.</text>
</comment>